<dbReference type="InterPro" id="IPR011042">
    <property type="entry name" value="6-blade_b-propeller_TolB-like"/>
</dbReference>
<feature type="repeat" description="NHL" evidence="2">
    <location>
        <begin position="57"/>
        <end position="100"/>
    </location>
</feature>
<dbReference type="SUPFAM" id="SSF101898">
    <property type="entry name" value="NHL repeat"/>
    <property type="match status" value="1"/>
</dbReference>
<dbReference type="InterPro" id="IPR001258">
    <property type="entry name" value="NHL_repeat"/>
</dbReference>
<dbReference type="PROSITE" id="PS51125">
    <property type="entry name" value="NHL"/>
    <property type="match status" value="4"/>
</dbReference>
<evidence type="ECO:0000313" key="5">
    <source>
        <dbReference type="Proteomes" id="UP001642484"/>
    </source>
</evidence>
<dbReference type="PANTHER" id="PTHR24104">
    <property type="entry name" value="E3 UBIQUITIN-PROTEIN LIGASE NHLRC1-RELATED"/>
    <property type="match status" value="1"/>
</dbReference>
<proteinExistence type="predicted"/>
<dbReference type="Pfam" id="PF01436">
    <property type="entry name" value="NHL"/>
    <property type="match status" value="3"/>
</dbReference>
<accession>A0ABP0RKH6</accession>
<feature type="region of interest" description="Disordered" evidence="3">
    <location>
        <begin position="204"/>
        <end position="238"/>
    </location>
</feature>
<organism evidence="4 5">
    <name type="scientific">Durusdinium trenchii</name>
    <dbReference type="NCBI Taxonomy" id="1381693"/>
    <lineage>
        <taxon>Eukaryota</taxon>
        <taxon>Sar</taxon>
        <taxon>Alveolata</taxon>
        <taxon>Dinophyceae</taxon>
        <taxon>Suessiales</taxon>
        <taxon>Symbiodiniaceae</taxon>
        <taxon>Durusdinium</taxon>
    </lineage>
</organism>
<feature type="compositionally biased region" description="Acidic residues" evidence="3">
    <location>
        <begin position="213"/>
        <end position="229"/>
    </location>
</feature>
<evidence type="ECO:0000256" key="2">
    <source>
        <dbReference type="PROSITE-ProRule" id="PRU00504"/>
    </source>
</evidence>
<comment type="caution">
    <text evidence="4">The sequence shown here is derived from an EMBL/GenBank/DDBJ whole genome shotgun (WGS) entry which is preliminary data.</text>
</comment>
<dbReference type="InterPro" id="IPR050952">
    <property type="entry name" value="TRIM-NHL_E3_ligases"/>
</dbReference>
<name>A0ABP0RKH6_9DINO</name>
<dbReference type="EMBL" id="CAXAMN010026106">
    <property type="protein sequence ID" value="CAK9100625.1"/>
    <property type="molecule type" value="Genomic_DNA"/>
</dbReference>
<keyword evidence="5" id="KW-1185">Reference proteome</keyword>
<reference evidence="4 5" key="1">
    <citation type="submission" date="2024-02" db="EMBL/GenBank/DDBJ databases">
        <authorList>
            <person name="Chen Y."/>
            <person name="Shah S."/>
            <person name="Dougan E. K."/>
            <person name="Thang M."/>
            <person name="Chan C."/>
        </authorList>
    </citation>
    <scope>NUCLEOTIDE SEQUENCE [LARGE SCALE GENOMIC DNA]</scope>
</reference>
<protein>
    <submittedName>
        <fullName evidence="4">Uncharacterized protein</fullName>
    </submittedName>
</protein>
<gene>
    <name evidence="4" type="ORF">CCMP2556_LOCUS47518</name>
</gene>
<evidence type="ECO:0000256" key="1">
    <source>
        <dbReference type="ARBA" id="ARBA00022737"/>
    </source>
</evidence>
<dbReference type="PANTHER" id="PTHR24104:SF47">
    <property type="entry name" value="E3 UBIQUITIN-PROTEIN LIGASE NHLRC1"/>
    <property type="match status" value="1"/>
</dbReference>
<feature type="repeat" description="NHL" evidence="2">
    <location>
        <begin position="151"/>
        <end position="194"/>
    </location>
</feature>
<dbReference type="Proteomes" id="UP001642484">
    <property type="component" value="Unassembled WGS sequence"/>
</dbReference>
<dbReference type="Gene3D" id="2.120.10.30">
    <property type="entry name" value="TolB, C-terminal domain"/>
    <property type="match status" value="3"/>
</dbReference>
<sequence length="263" mass="28350">MGLVLGAYGSKGLGASHFDTPCGIVADRENKVVVSDLLNHRLQVLKFNPRTRELVFLQTVGCEGGGPGQFFFPKGLGLTENGGLLVCDSANNRVQILDMDGFKFIREFGSYGFGDGQFDAPLAATITCTGDILISDGNNRIQVFDGKGSFLRSFGVRGKKDGFFHYPVGIAVNDENALFVCDQGNHRIQVFNASDGSFIHKWGGCKKKKEPPAEDEGPPPDSDGDDDPKPDEWQGLRSPAGIAVNASGMIVVTDYHTHGIYAF</sequence>
<feature type="repeat" description="NHL" evidence="2">
    <location>
        <begin position="108"/>
        <end position="147"/>
    </location>
</feature>
<evidence type="ECO:0000313" key="4">
    <source>
        <dbReference type="EMBL" id="CAK9100625.1"/>
    </source>
</evidence>
<keyword evidence="1" id="KW-0677">Repeat</keyword>
<feature type="repeat" description="NHL" evidence="2">
    <location>
        <begin position="9"/>
        <end position="48"/>
    </location>
</feature>
<evidence type="ECO:0000256" key="3">
    <source>
        <dbReference type="SAM" id="MobiDB-lite"/>
    </source>
</evidence>